<keyword evidence="2" id="KW-0472">Membrane</keyword>
<keyword evidence="1 4" id="KW-0560">Oxidoreductase</keyword>
<proteinExistence type="predicted"/>
<name>A0A1B8NZX7_HALEL</name>
<dbReference type="SUPFAM" id="SSF55347">
    <property type="entry name" value="Glyceraldehyde-3-phosphate dehydrogenase-like, C-terminal domain"/>
    <property type="match status" value="1"/>
</dbReference>
<evidence type="ECO:0000313" key="4">
    <source>
        <dbReference type="EMBL" id="OBX35571.1"/>
    </source>
</evidence>
<evidence type="ECO:0000256" key="1">
    <source>
        <dbReference type="ARBA" id="ARBA00023002"/>
    </source>
</evidence>
<dbReference type="GO" id="GO:0004365">
    <property type="term" value="F:glyceraldehyde-3-phosphate dehydrogenase (NAD+) (phosphorylating) activity"/>
    <property type="evidence" value="ECO:0007669"/>
    <property type="project" value="UniProtKB-EC"/>
</dbReference>
<dbReference type="PATRIC" id="fig|2746.7.peg.4789"/>
<feature type="transmembrane region" description="Helical" evidence="2">
    <location>
        <begin position="136"/>
        <end position="157"/>
    </location>
</feature>
<dbReference type="Pfam" id="PF02800">
    <property type="entry name" value="Gp_dh_C"/>
    <property type="match status" value="1"/>
</dbReference>
<comment type="caution">
    <text evidence="4">The sequence shown here is derived from an EMBL/GenBank/DDBJ whole genome shotgun (WGS) entry which is preliminary data.</text>
</comment>
<dbReference type="EC" id="1.2.1.12" evidence="4"/>
<dbReference type="Gene3D" id="3.30.360.10">
    <property type="entry name" value="Dihydrodipicolinate Reductase, domain 2"/>
    <property type="match status" value="1"/>
</dbReference>
<feature type="transmembrane region" description="Helical" evidence="2">
    <location>
        <begin position="177"/>
        <end position="197"/>
    </location>
</feature>
<dbReference type="InterPro" id="IPR020831">
    <property type="entry name" value="GlycerAld/Erythrose_P_DH"/>
</dbReference>
<feature type="domain" description="Glyceraldehyde 3-phosphate dehydrogenase catalytic" evidence="3">
    <location>
        <begin position="2"/>
        <end position="75"/>
    </location>
</feature>
<keyword evidence="2" id="KW-0812">Transmembrane</keyword>
<accession>A0A1B8NZX7</accession>
<dbReference type="InterPro" id="IPR020829">
    <property type="entry name" value="GlycerAld_3-P_DH_cat"/>
</dbReference>
<dbReference type="PANTHER" id="PTHR43148">
    <property type="entry name" value="GLYCERALDEHYDE-3-PHOSPHATE DEHYDROGENASE 2"/>
    <property type="match status" value="1"/>
</dbReference>
<evidence type="ECO:0000256" key="2">
    <source>
        <dbReference type="SAM" id="Phobius"/>
    </source>
</evidence>
<dbReference type="AlphaFoldDB" id="A0A1B8NZX7"/>
<keyword evidence="2" id="KW-1133">Transmembrane helix</keyword>
<evidence type="ECO:0000259" key="3">
    <source>
        <dbReference type="Pfam" id="PF02800"/>
    </source>
</evidence>
<reference evidence="4 5" key="1">
    <citation type="submission" date="2016-06" db="EMBL/GenBank/DDBJ databases">
        <title>Genome sequence of halotolerant plant growth promoting strain of Halomonas elongata HEK1 isolated from salterns of Rann of Kutch, Gujarat, India.</title>
        <authorList>
            <person name="Gaba S."/>
            <person name="Singh R.N."/>
            <person name="Abrol S."/>
            <person name="Kaushik R."/>
            <person name="Saxena A.K."/>
        </authorList>
    </citation>
    <scope>NUCLEOTIDE SEQUENCE [LARGE SCALE GENOMIC DNA]</scope>
    <source>
        <strain evidence="4 5">HEK1</strain>
    </source>
</reference>
<organism evidence="4 5">
    <name type="scientific">Halomonas elongata</name>
    <dbReference type="NCBI Taxonomy" id="2746"/>
    <lineage>
        <taxon>Bacteria</taxon>
        <taxon>Pseudomonadati</taxon>
        <taxon>Pseudomonadota</taxon>
        <taxon>Gammaproteobacteria</taxon>
        <taxon>Oceanospirillales</taxon>
        <taxon>Halomonadaceae</taxon>
        <taxon>Halomonas</taxon>
    </lineage>
</organism>
<dbReference type="Proteomes" id="UP000092504">
    <property type="component" value="Unassembled WGS sequence"/>
</dbReference>
<protein>
    <submittedName>
        <fullName evidence="4">Glyceraldehyde-3-phosphate dehydrogenase</fullName>
        <ecNumber evidence="4">1.2.1.12</ecNumber>
    </submittedName>
</protein>
<gene>
    <name evidence="4" type="primary">gap_2</name>
    <name evidence="4" type="ORF">A8U91_04645</name>
</gene>
<evidence type="ECO:0000313" key="5">
    <source>
        <dbReference type="Proteomes" id="UP000092504"/>
    </source>
</evidence>
<sequence>MINVSLVDLTFTASRETSIEEVNAAVEEAAKSSPVMRVNAQPLVSIDFNHDANSSTFDANHTRVNGRLVKVMAWYDNEWASPTACSIPRWPCTLRATASVTSPDPPFAIERPDAGALAAPASSCARKTFMLPDYGWLAWTLIILSTYLTGVSKGGFAGGFGTLSVPLMALAIGPIEAAGLLLPLLLVMDLFAVRAWWGQHDATEVRRLLPGMALGSWPVPC</sequence>
<dbReference type="EMBL" id="MAJD01000002">
    <property type="protein sequence ID" value="OBX35571.1"/>
    <property type="molecule type" value="Genomic_DNA"/>
</dbReference>